<evidence type="ECO:0000313" key="1">
    <source>
        <dbReference type="Ensembl" id="ENSHHUP00000039555.1"/>
    </source>
</evidence>
<protein>
    <submittedName>
        <fullName evidence="1">Uncharacterized protein</fullName>
    </submittedName>
</protein>
<name>A0A4W5MQC1_9TELE</name>
<reference evidence="1" key="3">
    <citation type="submission" date="2025-09" db="UniProtKB">
        <authorList>
            <consortium name="Ensembl"/>
        </authorList>
    </citation>
    <scope>IDENTIFICATION</scope>
</reference>
<evidence type="ECO:0000313" key="2">
    <source>
        <dbReference type="Proteomes" id="UP000314982"/>
    </source>
</evidence>
<dbReference type="GO" id="GO:0005777">
    <property type="term" value="C:peroxisome"/>
    <property type="evidence" value="ECO:0007669"/>
    <property type="project" value="InterPro"/>
</dbReference>
<dbReference type="PANTHER" id="PTHR14918">
    <property type="entry name" value="KICSTOR COMPLEX PROTEIN SZT2"/>
    <property type="match status" value="1"/>
</dbReference>
<dbReference type="InterPro" id="IPR033228">
    <property type="entry name" value="SZT2"/>
</dbReference>
<dbReference type="GeneTree" id="ENSGT00390000018402"/>
<dbReference type="Proteomes" id="UP000314982">
    <property type="component" value="Unassembled WGS sequence"/>
</dbReference>
<reference evidence="2" key="1">
    <citation type="submission" date="2018-06" db="EMBL/GenBank/DDBJ databases">
        <title>Genome assembly of Danube salmon.</title>
        <authorList>
            <person name="Macqueen D.J."/>
            <person name="Gundappa M.K."/>
        </authorList>
    </citation>
    <scope>NUCLEOTIDE SEQUENCE [LARGE SCALE GENOMIC DNA]</scope>
</reference>
<accession>A0A4W5MQC1</accession>
<dbReference type="AlphaFoldDB" id="A0A4W5MQC1"/>
<sequence length="120" mass="13860">SAHKGFQRFEALEQSDWFSPGQSWRGVAPRQRFLLIHILKKKVTLYTYNWSVDLGASLNRGLVRLVQWQNARAHVVHCLLNQKMGLFHHCCFSDTPAHTDLKQVNVSHSPHQVNIHVPEI</sequence>
<proteinExistence type="predicted"/>
<reference evidence="1" key="2">
    <citation type="submission" date="2025-08" db="UniProtKB">
        <authorList>
            <consortium name="Ensembl"/>
        </authorList>
    </citation>
    <scope>IDENTIFICATION</scope>
</reference>
<organism evidence="1 2">
    <name type="scientific">Hucho hucho</name>
    <name type="common">huchen</name>
    <dbReference type="NCBI Taxonomy" id="62062"/>
    <lineage>
        <taxon>Eukaryota</taxon>
        <taxon>Metazoa</taxon>
        <taxon>Chordata</taxon>
        <taxon>Craniata</taxon>
        <taxon>Vertebrata</taxon>
        <taxon>Euteleostomi</taxon>
        <taxon>Actinopterygii</taxon>
        <taxon>Neopterygii</taxon>
        <taxon>Teleostei</taxon>
        <taxon>Protacanthopterygii</taxon>
        <taxon>Salmoniformes</taxon>
        <taxon>Salmonidae</taxon>
        <taxon>Salmoninae</taxon>
        <taxon>Hucho</taxon>
    </lineage>
</organism>
<dbReference type="PANTHER" id="PTHR14918:SF3">
    <property type="entry name" value="KICSTOR COMPLEX PROTEIN SZT2"/>
    <property type="match status" value="1"/>
</dbReference>
<dbReference type="Ensembl" id="ENSHHUT00000041097.1">
    <property type="protein sequence ID" value="ENSHHUP00000039555.1"/>
    <property type="gene ID" value="ENSHHUG00000024556.1"/>
</dbReference>
<keyword evidence="2" id="KW-1185">Reference proteome</keyword>